<dbReference type="PANTHER" id="PTHR30015:SF6">
    <property type="entry name" value="SLL1429 PROTEIN"/>
    <property type="match status" value="1"/>
</dbReference>
<dbReference type="PANTHER" id="PTHR30015">
    <property type="entry name" value="MRR RESTRICTION SYSTEM PROTEIN"/>
    <property type="match status" value="1"/>
</dbReference>
<gene>
    <name evidence="4" type="ORF">BAU18_002640</name>
</gene>
<name>A0ABV0F4U7_9ENTE</name>
<evidence type="ECO:0000256" key="1">
    <source>
        <dbReference type="ARBA" id="ARBA00022801"/>
    </source>
</evidence>
<keyword evidence="5" id="KW-1185">Reference proteome</keyword>
<sequence length="129" mass="14772">MSNLAESLTLQKQIDSIIQGFQLFIQVFLPYFGMLAVIWVAKLFWRRYQKKQSKMLAANWNFSDIDQMDGLAFEKFCGVLLKNLGCSQIRLTQTVGDYGIDVLAVTKSGRNIGLQCKRYRNQVGIRAIQ</sequence>
<feature type="transmembrane region" description="Helical" evidence="2">
    <location>
        <begin position="20"/>
        <end position="45"/>
    </location>
</feature>
<evidence type="ECO:0000313" key="5">
    <source>
        <dbReference type="Proteomes" id="UP001429357"/>
    </source>
</evidence>
<dbReference type="Gene3D" id="3.40.1350.10">
    <property type="match status" value="1"/>
</dbReference>
<dbReference type="InterPro" id="IPR052906">
    <property type="entry name" value="Type_IV_Methyl-Rstrct_Enzyme"/>
</dbReference>
<accession>A0ABV0F4U7</accession>
<comment type="caution">
    <text evidence="4">The sequence shown here is derived from an EMBL/GenBank/DDBJ whole genome shotgun (WGS) entry which is preliminary data.</text>
</comment>
<proteinExistence type="predicted"/>
<evidence type="ECO:0000259" key="3">
    <source>
        <dbReference type="Pfam" id="PF04471"/>
    </source>
</evidence>
<dbReference type="InterPro" id="IPR011856">
    <property type="entry name" value="tRNA_endonuc-like_dom_sf"/>
</dbReference>
<dbReference type="EMBL" id="MAEI02000001">
    <property type="protein sequence ID" value="MEO1783022.1"/>
    <property type="molecule type" value="Genomic_DNA"/>
</dbReference>
<keyword evidence="2" id="KW-0472">Membrane</keyword>
<dbReference type="Pfam" id="PF04471">
    <property type="entry name" value="Mrr_cat"/>
    <property type="match status" value="1"/>
</dbReference>
<reference evidence="4" key="2">
    <citation type="submission" date="2024-02" db="EMBL/GenBank/DDBJ databases">
        <title>The Genome Sequence of Enterococcus diestrammenae JM9A.</title>
        <authorList>
            <person name="Earl A."/>
            <person name="Manson A."/>
            <person name="Gilmore M."/>
            <person name="Sanders J."/>
            <person name="Shea T."/>
            <person name="Howe W."/>
            <person name="Livny J."/>
            <person name="Cuomo C."/>
            <person name="Neafsey D."/>
            <person name="Birren B."/>
        </authorList>
    </citation>
    <scope>NUCLEOTIDE SEQUENCE</scope>
    <source>
        <strain evidence="4">JM9A</strain>
    </source>
</reference>
<dbReference type="InterPro" id="IPR011335">
    <property type="entry name" value="Restrct_endonuc-II-like"/>
</dbReference>
<protein>
    <recommendedName>
        <fullName evidence="3">Restriction endonuclease type IV Mrr domain-containing protein</fullName>
    </recommendedName>
</protein>
<organism evidence="4 5">
    <name type="scientific">Enterococcus diestrammenae</name>
    <dbReference type="NCBI Taxonomy" id="1155073"/>
    <lineage>
        <taxon>Bacteria</taxon>
        <taxon>Bacillati</taxon>
        <taxon>Bacillota</taxon>
        <taxon>Bacilli</taxon>
        <taxon>Lactobacillales</taxon>
        <taxon>Enterococcaceae</taxon>
        <taxon>Enterococcus</taxon>
    </lineage>
</organism>
<reference evidence="4" key="1">
    <citation type="submission" date="2016-06" db="EMBL/GenBank/DDBJ databases">
        <authorList>
            <person name="Van Tyne D."/>
        </authorList>
    </citation>
    <scope>NUCLEOTIDE SEQUENCE</scope>
    <source>
        <strain evidence="4">JM9A</strain>
    </source>
</reference>
<keyword evidence="1" id="KW-0378">Hydrolase</keyword>
<evidence type="ECO:0000256" key="2">
    <source>
        <dbReference type="SAM" id="Phobius"/>
    </source>
</evidence>
<evidence type="ECO:0000313" key="4">
    <source>
        <dbReference type="EMBL" id="MEO1783022.1"/>
    </source>
</evidence>
<keyword evidence="2" id="KW-1133">Transmembrane helix</keyword>
<dbReference type="InterPro" id="IPR007560">
    <property type="entry name" value="Restrct_endonuc_IV_Mrr"/>
</dbReference>
<feature type="domain" description="Restriction endonuclease type IV Mrr" evidence="3">
    <location>
        <begin position="65"/>
        <end position="129"/>
    </location>
</feature>
<keyword evidence="2" id="KW-0812">Transmembrane</keyword>
<dbReference type="Proteomes" id="UP001429357">
    <property type="component" value="Unassembled WGS sequence"/>
</dbReference>
<dbReference type="SUPFAM" id="SSF52980">
    <property type="entry name" value="Restriction endonuclease-like"/>
    <property type="match status" value="1"/>
</dbReference>